<protein>
    <submittedName>
        <fullName evidence="2">Retrovirus-related Pol polyprotein from transposon 17.6</fullName>
    </submittedName>
</protein>
<sequence length="138" mass="16185">MCNASNFSVGVRRNRIFHPIYYASQTLMGAQVNYMITEKELLPIIFAFDKYQNDFVFYGPFGYQIFTSQERCQVDIDPRVLLLQELEQQEGTSSHVPIKEIFLDEHILKVNHVYNTYWFADFANYLACGLMSLDKAYQ</sequence>
<dbReference type="SUPFAM" id="SSF56672">
    <property type="entry name" value="DNA/RNA polymerases"/>
    <property type="match status" value="1"/>
</dbReference>
<dbReference type="GO" id="GO:0003964">
    <property type="term" value="F:RNA-directed DNA polymerase activity"/>
    <property type="evidence" value="ECO:0007669"/>
    <property type="project" value="UniProtKB-KW"/>
</dbReference>
<comment type="caution">
    <text evidence="2">The sequence shown here is derived from an EMBL/GenBank/DDBJ whole genome shotgun (WGS) entry which is preliminary data.</text>
</comment>
<dbReference type="Proteomes" id="UP000325315">
    <property type="component" value="Unassembled WGS sequence"/>
</dbReference>
<evidence type="ECO:0000313" key="2">
    <source>
        <dbReference type="EMBL" id="KAA3483082.1"/>
    </source>
</evidence>
<dbReference type="EMBL" id="SMMG02000002">
    <property type="protein sequence ID" value="KAA3483082.1"/>
    <property type="molecule type" value="Genomic_DNA"/>
</dbReference>
<dbReference type="OrthoDB" id="7696691at2759"/>
<organism evidence="2 3">
    <name type="scientific">Gossypium australe</name>
    <dbReference type="NCBI Taxonomy" id="47621"/>
    <lineage>
        <taxon>Eukaryota</taxon>
        <taxon>Viridiplantae</taxon>
        <taxon>Streptophyta</taxon>
        <taxon>Embryophyta</taxon>
        <taxon>Tracheophyta</taxon>
        <taxon>Spermatophyta</taxon>
        <taxon>Magnoliopsida</taxon>
        <taxon>eudicotyledons</taxon>
        <taxon>Gunneridae</taxon>
        <taxon>Pentapetalae</taxon>
        <taxon>rosids</taxon>
        <taxon>malvids</taxon>
        <taxon>Malvales</taxon>
        <taxon>Malvaceae</taxon>
        <taxon>Malvoideae</taxon>
        <taxon>Gossypium</taxon>
    </lineage>
</organism>
<evidence type="ECO:0000259" key="1">
    <source>
        <dbReference type="Pfam" id="PF17919"/>
    </source>
</evidence>
<dbReference type="GO" id="GO:0016787">
    <property type="term" value="F:hydrolase activity"/>
    <property type="evidence" value="ECO:0007669"/>
    <property type="project" value="UniProtKB-KW"/>
</dbReference>
<gene>
    <name evidence="2" type="ORF">EPI10_005279</name>
</gene>
<dbReference type="InterPro" id="IPR041577">
    <property type="entry name" value="RT_RNaseH_2"/>
</dbReference>
<proteinExistence type="predicted"/>
<dbReference type="AlphaFoldDB" id="A0A5B6WQJ3"/>
<accession>A0A5B6WQJ3</accession>
<keyword evidence="3" id="KW-1185">Reference proteome</keyword>
<evidence type="ECO:0000313" key="3">
    <source>
        <dbReference type="Proteomes" id="UP000325315"/>
    </source>
</evidence>
<name>A0A5B6WQJ3_9ROSI</name>
<feature type="domain" description="Reverse transcriptase/retrotransposon-derived protein RNase H-like" evidence="1">
    <location>
        <begin position="2"/>
        <end position="54"/>
    </location>
</feature>
<dbReference type="Pfam" id="PF17919">
    <property type="entry name" value="RT_RNaseH_2"/>
    <property type="match status" value="1"/>
</dbReference>
<reference evidence="3" key="1">
    <citation type="journal article" date="2019" name="Plant Biotechnol. J.">
        <title>Genome sequencing of the Australian wild diploid species Gossypium australe highlights disease resistance and delayed gland morphogenesis.</title>
        <authorList>
            <person name="Cai Y."/>
            <person name="Cai X."/>
            <person name="Wang Q."/>
            <person name="Wang P."/>
            <person name="Zhang Y."/>
            <person name="Cai C."/>
            <person name="Xu Y."/>
            <person name="Wang K."/>
            <person name="Zhou Z."/>
            <person name="Wang C."/>
            <person name="Geng S."/>
            <person name="Li B."/>
            <person name="Dong Q."/>
            <person name="Hou Y."/>
            <person name="Wang H."/>
            <person name="Ai P."/>
            <person name="Liu Z."/>
            <person name="Yi F."/>
            <person name="Sun M."/>
            <person name="An G."/>
            <person name="Cheng J."/>
            <person name="Zhang Y."/>
            <person name="Shi Q."/>
            <person name="Xie Y."/>
            <person name="Shi X."/>
            <person name="Chang Y."/>
            <person name="Huang F."/>
            <person name="Chen Y."/>
            <person name="Hong S."/>
            <person name="Mi L."/>
            <person name="Sun Q."/>
            <person name="Zhang L."/>
            <person name="Zhou B."/>
            <person name="Peng R."/>
            <person name="Zhang X."/>
            <person name="Liu F."/>
        </authorList>
    </citation>
    <scope>NUCLEOTIDE SEQUENCE [LARGE SCALE GENOMIC DNA]</scope>
    <source>
        <strain evidence="3">cv. PA1801</strain>
    </source>
</reference>
<dbReference type="InterPro" id="IPR043502">
    <property type="entry name" value="DNA/RNA_pol_sf"/>
</dbReference>
<dbReference type="GO" id="GO:0004519">
    <property type="term" value="F:endonuclease activity"/>
    <property type="evidence" value="ECO:0007669"/>
    <property type="project" value="UniProtKB-KW"/>
</dbReference>